<dbReference type="GO" id="GO:0005886">
    <property type="term" value="C:plasma membrane"/>
    <property type="evidence" value="ECO:0007669"/>
    <property type="project" value="UniProtKB-SubCell"/>
</dbReference>
<feature type="transmembrane region" description="Helical" evidence="7">
    <location>
        <begin position="210"/>
        <end position="229"/>
    </location>
</feature>
<feature type="transmembrane region" description="Helical" evidence="7">
    <location>
        <begin position="278"/>
        <end position="305"/>
    </location>
</feature>
<feature type="transmembrane region" description="Helical" evidence="7">
    <location>
        <begin position="34"/>
        <end position="54"/>
    </location>
</feature>
<evidence type="ECO:0000256" key="3">
    <source>
        <dbReference type="ARBA" id="ARBA00022475"/>
    </source>
</evidence>
<keyword evidence="9" id="KW-1185">Reference proteome</keyword>
<evidence type="ECO:0000256" key="7">
    <source>
        <dbReference type="SAM" id="Phobius"/>
    </source>
</evidence>
<evidence type="ECO:0000256" key="6">
    <source>
        <dbReference type="ARBA" id="ARBA00023136"/>
    </source>
</evidence>
<dbReference type="STRING" id="1122146.IV53_GL000305"/>
<dbReference type="Gene3D" id="1.20.1740.10">
    <property type="entry name" value="Amino acid/polyamine transporter I"/>
    <property type="match status" value="1"/>
</dbReference>
<evidence type="ECO:0000256" key="1">
    <source>
        <dbReference type="ARBA" id="ARBA00004651"/>
    </source>
</evidence>
<feature type="transmembrane region" description="Helical" evidence="7">
    <location>
        <begin position="413"/>
        <end position="434"/>
    </location>
</feature>
<dbReference type="EMBL" id="JQBZ01000023">
    <property type="protein sequence ID" value="KRN89127.1"/>
    <property type="molecule type" value="Genomic_DNA"/>
</dbReference>
<dbReference type="PIRSF" id="PIRSF006060">
    <property type="entry name" value="AA_transporter"/>
    <property type="match status" value="1"/>
</dbReference>
<evidence type="ECO:0000256" key="2">
    <source>
        <dbReference type="ARBA" id="ARBA00022448"/>
    </source>
</evidence>
<feature type="transmembrane region" description="Helical" evidence="7">
    <location>
        <begin position="124"/>
        <end position="142"/>
    </location>
</feature>
<keyword evidence="5 7" id="KW-1133">Transmembrane helix</keyword>
<evidence type="ECO:0000256" key="5">
    <source>
        <dbReference type="ARBA" id="ARBA00022989"/>
    </source>
</evidence>
<dbReference type="Pfam" id="PF13520">
    <property type="entry name" value="AA_permease_2"/>
    <property type="match status" value="1"/>
</dbReference>
<dbReference type="PATRIC" id="fig|1122146.4.peg.313"/>
<evidence type="ECO:0000313" key="9">
    <source>
        <dbReference type="Proteomes" id="UP000051500"/>
    </source>
</evidence>
<feature type="transmembrane region" description="Helical" evidence="7">
    <location>
        <begin position="85"/>
        <end position="104"/>
    </location>
</feature>
<name>A0A0R2KS68_9LACO</name>
<sequence>MKNQKISLVTFIGMVMALCATVRSIPTLAAPGWTMLFWILFAVIFFAGPVSLMAGEMSTMLQDEGGPQLWVKTGLGPKWGFVESWLLWVQIFPGMVMVASTLWPLLASTIFDSKKSLIMASNNWYTLACILVLYWFVVILNLKFDMAKFGGSIGVWLGVYIPMIILLVMGLLSVIKVGIQSDSMLGGPFSFSKLFPDFTDMAGVKANIKYLPAIAFIFTGIETTSVYIPRLKDASKNFTRGLIIGLMGLIILNIINAFFLADAIKPGTIQLTNITQVIIAYCGILGWPLWIARVFSALAFIGVLLQLSAWVTGPSQTIVQVAREGLLPSKFGFHKQNNIGVAKNVILTQTTAISIFALLYALPNVNSVFLTLVNTTTLLYCALYILIAISYIRLRYTEADAPRPYRIGKSGNGAAWVTTIFFLFGILGISIVTILTTPMVQSIAMVVVTIVLFVVPLIINKNKDDQWLIDVQNDLKANK</sequence>
<proteinExistence type="predicted"/>
<feature type="transmembrane region" description="Helical" evidence="7">
    <location>
        <begin position="345"/>
        <end position="362"/>
    </location>
</feature>
<gene>
    <name evidence="8" type="ORF">IV53_GL000305</name>
</gene>
<evidence type="ECO:0000313" key="8">
    <source>
        <dbReference type="EMBL" id="KRN89127.1"/>
    </source>
</evidence>
<keyword evidence="6 7" id="KW-0472">Membrane</keyword>
<keyword evidence="4 7" id="KW-0812">Transmembrane</keyword>
<dbReference type="AlphaFoldDB" id="A0A0R2KS68"/>
<keyword evidence="2" id="KW-0813">Transport</keyword>
<dbReference type="RefSeq" id="WP_169439094.1">
    <property type="nucleotide sequence ID" value="NZ_AUHP01000019.1"/>
</dbReference>
<comment type="subcellular location">
    <subcellularLocation>
        <location evidence="1">Cell membrane</location>
        <topology evidence="1">Multi-pass membrane protein</topology>
    </subcellularLocation>
</comment>
<protein>
    <submittedName>
        <fullName evidence="8">Amino acid permease</fullName>
    </submittedName>
</protein>
<dbReference type="PANTHER" id="PTHR42770:SF15">
    <property type="entry name" value="GLUTAMATE_GAMMA-AMINOBUTYRATE ANTIPORTER-RELATED"/>
    <property type="match status" value="1"/>
</dbReference>
<comment type="caution">
    <text evidence="8">The sequence shown here is derived from an EMBL/GenBank/DDBJ whole genome shotgun (WGS) entry which is preliminary data.</text>
</comment>
<keyword evidence="3" id="KW-1003">Cell membrane</keyword>
<dbReference type="InterPro" id="IPR050367">
    <property type="entry name" value="APC_superfamily"/>
</dbReference>
<feature type="transmembrane region" description="Helical" evidence="7">
    <location>
        <begin position="368"/>
        <end position="392"/>
    </location>
</feature>
<evidence type="ECO:0000256" key="4">
    <source>
        <dbReference type="ARBA" id="ARBA00022692"/>
    </source>
</evidence>
<dbReference type="InterPro" id="IPR002293">
    <property type="entry name" value="AA/rel_permease1"/>
</dbReference>
<feature type="transmembrane region" description="Helical" evidence="7">
    <location>
        <begin position="440"/>
        <end position="459"/>
    </location>
</feature>
<dbReference type="eggNOG" id="COG0531">
    <property type="taxonomic scope" value="Bacteria"/>
</dbReference>
<reference evidence="8 9" key="1">
    <citation type="journal article" date="2015" name="Genome Announc.">
        <title>Expanding the biotechnology potential of lactobacilli through comparative genomics of 213 strains and associated genera.</title>
        <authorList>
            <person name="Sun Z."/>
            <person name="Harris H.M."/>
            <person name="McCann A."/>
            <person name="Guo C."/>
            <person name="Argimon S."/>
            <person name="Zhang W."/>
            <person name="Yang X."/>
            <person name="Jeffery I.B."/>
            <person name="Cooney J.C."/>
            <person name="Kagawa T.F."/>
            <person name="Liu W."/>
            <person name="Song Y."/>
            <person name="Salvetti E."/>
            <person name="Wrobel A."/>
            <person name="Rasinkangas P."/>
            <person name="Parkhill J."/>
            <person name="Rea M.C."/>
            <person name="O'Sullivan O."/>
            <person name="Ritari J."/>
            <person name="Douillard F.P."/>
            <person name="Paul Ross R."/>
            <person name="Yang R."/>
            <person name="Briner A.E."/>
            <person name="Felis G.E."/>
            <person name="de Vos W.M."/>
            <person name="Barrangou R."/>
            <person name="Klaenhammer T.R."/>
            <person name="Caufield P.W."/>
            <person name="Cui Y."/>
            <person name="Zhang H."/>
            <person name="O'Toole P.W."/>
        </authorList>
    </citation>
    <scope>NUCLEOTIDE SEQUENCE [LARGE SCALE GENOMIC DNA]</scope>
    <source>
        <strain evidence="8 9">DSM 22408</strain>
    </source>
</reference>
<dbReference type="PANTHER" id="PTHR42770">
    <property type="entry name" value="AMINO ACID TRANSPORTER-RELATED"/>
    <property type="match status" value="1"/>
</dbReference>
<dbReference type="Proteomes" id="UP000051500">
    <property type="component" value="Unassembled WGS sequence"/>
</dbReference>
<dbReference type="GO" id="GO:0022857">
    <property type="term" value="F:transmembrane transporter activity"/>
    <property type="evidence" value="ECO:0007669"/>
    <property type="project" value="InterPro"/>
</dbReference>
<accession>A0A0R2KS68</accession>
<feature type="transmembrane region" description="Helical" evidence="7">
    <location>
        <begin position="154"/>
        <end position="175"/>
    </location>
</feature>
<organism evidence="8 9">
    <name type="scientific">Ligilactobacillus ceti DSM 22408</name>
    <dbReference type="NCBI Taxonomy" id="1122146"/>
    <lineage>
        <taxon>Bacteria</taxon>
        <taxon>Bacillati</taxon>
        <taxon>Bacillota</taxon>
        <taxon>Bacilli</taxon>
        <taxon>Lactobacillales</taxon>
        <taxon>Lactobacillaceae</taxon>
        <taxon>Ligilactobacillus</taxon>
    </lineage>
</organism>
<feature type="transmembrane region" description="Helical" evidence="7">
    <location>
        <begin position="241"/>
        <end position="258"/>
    </location>
</feature>